<dbReference type="Gene3D" id="3.40.630.30">
    <property type="match status" value="1"/>
</dbReference>
<dbReference type="CDD" id="cd04301">
    <property type="entry name" value="NAT_SF"/>
    <property type="match status" value="1"/>
</dbReference>
<evidence type="ECO:0000313" key="4">
    <source>
        <dbReference type="EMBL" id="NDL59403.1"/>
    </source>
</evidence>
<dbReference type="Proteomes" id="UP000460435">
    <property type="component" value="Unassembled WGS sequence"/>
</dbReference>
<keyword evidence="1 4" id="KW-0808">Transferase</keyword>
<dbReference type="Pfam" id="PF00583">
    <property type="entry name" value="Acetyltransf_1"/>
    <property type="match status" value="1"/>
</dbReference>
<gene>
    <name evidence="4" type="ORF">F7O44_20230</name>
</gene>
<dbReference type="PANTHER" id="PTHR43877">
    <property type="entry name" value="AMINOALKYLPHOSPHONATE N-ACETYLTRANSFERASE-RELATED-RELATED"/>
    <property type="match status" value="1"/>
</dbReference>
<protein>
    <submittedName>
        <fullName evidence="4">GNAT family N-acetyltransferase</fullName>
    </submittedName>
</protein>
<name>A0A7K3M7V7_9ACTN</name>
<evidence type="ECO:0000256" key="1">
    <source>
        <dbReference type="ARBA" id="ARBA00022679"/>
    </source>
</evidence>
<dbReference type="InterPro" id="IPR000182">
    <property type="entry name" value="GNAT_dom"/>
</dbReference>
<dbReference type="AlphaFoldDB" id="A0A7K3M7V7"/>
<keyword evidence="5" id="KW-1185">Reference proteome</keyword>
<dbReference type="EMBL" id="WLZY01000007">
    <property type="protein sequence ID" value="NDL59403.1"/>
    <property type="molecule type" value="Genomic_DNA"/>
</dbReference>
<accession>A0A7K3M7V7</accession>
<dbReference type="InterPro" id="IPR016181">
    <property type="entry name" value="Acyl_CoA_acyltransferase"/>
</dbReference>
<dbReference type="RefSeq" id="WP_162452231.1">
    <property type="nucleotide sequence ID" value="NZ_WLZY01000007.1"/>
</dbReference>
<comment type="caution">
    <text evidence="4">The sequence shown here is derived from an EMBL/GenBank/DDBJ whole genome shotgun (WGS) entry which is preliminary data.</text>
</comment>
<evidence type="ECO:0000259" key="3">
    <source>
        <dbReference type="PROSITE" id="PS51186"/>
    </source>
</evidence>
<organism evidence="4 5">
    <name type="scientific">Phytoactinopolyspora mesophila</name>
    <dbReference type="NCBI Taxonomy" id="2650750"/>
    <lineage>
        <taxon>Bacteria</taxon>
        <taxon>Bacillati</taxon>
        <taxon>Actinomycetota</taxon>
        <taxon>Actinomycetes</taxon>
        <taxon>Jiangellales</taxon>
        <taxon>Jiangellaceae</taxon>
        <taxon>Phytoactinopolyspora</taxon>
    </lineage>
</organism>
<proteinExistence type="predicted"/>
<feature type="domain" description="N-acetyltransferase" evidence="3">
    <location>
        <begin position="1"/>
        <end position="131"/>
    </location>
</feature>
<dbReference type="GO" id="GO:0016747">
    <property type="term" value="F:acyltransferase activity, transferring groups other than amino-acyl groups"/>
    <property type="evidence" value="ECO:0007669"/>
    <property type="project" value="InterPro"/>
</dbReference>
<dbReference type="InterPro" id="IPR050832">
    <property type="entry name" value="Bact_Acetyltransf"/>
</dbReference>
<dbReference type="SUPFAM" id="SSF55729">
    <property type="entry name" value="Acyl-CoA N-acyltransferases (Nat)"/>
    <property type="match status" value="1"/>
</dbReference>
<dbReference type="PROSITE" id="PS51186">
    <property type="entry name" value="GNAT"/>
    <property type="match status" value="1"/>
</dbReference>
<sequence>MLADDPLGAAREAPEELERYVAAFETIDADPHQFLAVAERDGEVVGTFQLTFISGLSRQGATRAQLEAVRVHSSARGSGLGRQLISWAIDEARRRGAALVQLTSDASRSDAHRFYERLGFEASHTGFKLAL</sequence>
<evidence type="ECO:0000256" key="2">
    <source>
        <dbReference type="ARBA" id="ARBA00023315"/>
    </source>
</evidence>
<reference evidence="4 5" key="1">
    <citation type="submission" date="2019-11" db="EMBL/GenBank/DDBJ databases">
        <authorList>
            <person name="Li X.-J."/>
            <person name="Feng X.-M."/>
        </authorList>
    </citation>
    <scope>NUCLEOTIDE SEQUENCE [LARGE SCALE GENOMIC DNA]</scope>
    <source>
        <strain evidence="4 5">XMNu-373</strain>
    </source>
</reference>
<dbReference type="PANTHER" id="PTHR43877:SF2">
    <property type="entry name" value="AMINOALKYLPHOSPHONATE N-ACETYLTRANSFERASE-RELATED"/>
    <property type="match status" value="1"/>
</dbReference>
<keyword evidence="2" id="KW-0012">Acyltransferase</keyword>
<evidence type="ECO:0000313" key="5">
    <source>
        <dbReference type="Proteomes" id="UP000460435"/>
    </source>
</evidence>